<evidence type="ECO:0000256" key="5">
    <source>
        <dbReference type="ARBA" id="ARBA00022741"/>
    </source>
</evidence>
<gene>
    <name evidence="10" type="ORF">AU468_10075</name>
</gene>
<dbReference type="GO" id="GO:0005524">
    <property type="term" value="F:ATP binding"/>
    <property type="evidence" value="ECO:0007669"/>
    <property type="project" value="UniProtKB-KW"/>
</dbReference>
<protein>
    <recommendedName>
        <fullName evidence="2">histidine kinase</fullName>
        <ecNumber evidence="2">2.7.13.3</ecNumber>
    </recommendedName>
</protein>
<evidence type="ECO:0000256" key="4">
    <source>
        <dbReference type="ARBA" id="ARBA00022679"/>
    </source>
</evidence>
<keyword evidence="8" id="KW-0472">Membrane</keyword>
<feature type="transmembrane region" description="Helical" evidence="8">
    <location>
        <begin position="260"/>
        <end position="280"/>
    </location>
</feature>
<evidence type="ECO:0000256" key="3">
    <source>
        <dbReference type="ARBA" id="ARBA00022553"/>
    </source>
</evidence>
<dbReference type="EMBL" id="LPWH01000093">
    <property type="protein sequence ID" value="POQ99648.1"/>
    <property type="molecule type" value="Genomic_DNA"/>
</dbReference>
<comment type="caution">
    <text evidence="10">The sequence shown here is derived from an EMBL/GenBank/DDBJ whole genome shotgun (WGS) entry which is preliminary data.</text>
</comment>
<dbReference type="GO" id="GO:0004673">
    <property type="term" value="F:protein histidine kinase activity"/>
    <property type="evidence" value="ECO:0007669"/>
    <property type="project" value="UniProtKB-EC"/>
</dbReference>
<dbReference type="PROSITE" id="PS50112">
    <property type="entry name" value="PAS"/>
    <property type="match status" value="1"/>
</dbReference>
<dbReference type="Gene3D" id="3.30.565.10">
    <property type="entry name" value="Histidine kinase-like ATPase, C-terminal domain"/>
    <property type="match status" value="1"/>
</dbReference>
<dbReference type="InterPro" id="IPR000014">
    <property type="entry name" value="PAS"/>
</dbReference>
<keyword evidence="7" id="KW-0067">ATP-binding</keyword>
<evidence type="ECO:0000256" key="1">
    <source>
        <dbReference type="ARBA" id="ARBA00000085"/>
    </source>
</evidence>
<dbReference type="Pfam" id="PF13426">
    <property type="entry name" value="PAS_9"/>
    <property type="match status" value="1"/>
</dbReference>
<proteinExistence type="predicted"/>
<dbReference type="PANTHER" id="PTHR41523">
    <property type="entry name" value="TWO-COMPONENT SYSTEM SENSOR PROTEIN"/>
    <property type="match status" value="1"/>
</dbReference>
<keyword evidence="11" id="KW-1185">Reference proteome</keyword>
<dbReference type="SUPFAM" id="SSF55874">
    <property type="entry name" value="ATPase domain of HSP90 chaperone/DNA topoisomerase II/histidine kinase"/>
    <property type="match status" value="1"/>
</dbReference>
<dbReference type="RefSeq" id="WP_181015548.1">
    <property type="nucleotide sequence ID" value="NZ_LPWH01000093.1"/>
</dbReference>
<evidence type="ECO:0000256" key="7">
    <source>
        <dbReference type="ARBA" id="ARBA00022840"/>
    </source>
</evidence>
<name>A0A2S4JJD6_9SPIO</name>
<dbReference type="CDD" id="cd00130">
    <property type="entry name" value="PAS"/>
    <property type="match status" value="1"/>
</dbReference>
<evidence type="ECO:0000256" key="6">
    <source>
        <dbReference type="ARBA" id="ARBA00022777"/>
    </source>
</evidence>
<evidence type="ECO:0000256" key="8">
    <source>
        <dbReference type="SAM" id="Phobius"/>
    </source>
</evidence>
<feature type="domain" description="PAS" evidence="9">
    <location>
        <begin position="310"/>
        <end position="354"/>
    </location>
</feature>
<dbReference type="InterPro" id="IPR003594">
    <property type="entry name" value="HATPase_dom"/>
</dbReference>
<dbReference type="AlphaFoldDB" id="A0A2S4JJD6"/>
<evidence type="ECO:0000313" key="11">
    <source>
        <dbReference type="Proteomes" id="UP000237350"/>
    </source>
</evidence>
<keyword evidence="8" id="KW-0812">Transmembrane</keyword>
<keyword evidence="6" id="KW-0418">Kinase</keyword>
<dbReference type="Pfam" id="PF02518">
    <property type="entry name" value="HATPase_c"/>
    <property type="match status" value="1"/>
</dbReference>
<dbReference type="Gene3D" id="3.30.450.20">
    <property type="entry name" value="PAS domain"/>
    <property type="match status" value="1"/>
</dbReference>
<accession>A0A2S4JJD6</accession>
<organism evidence="10 11">
    <name type="scientific">Alkalispirochaeta sphaeroplastigenens</name>
    <dbReference type="NCBI Taxonomy" id="1187066"/>
    <lineage>
        <taxon>Bacteria</taxon>
        <taxon>Pseudomonadati</taxon>
        <taxon>Spirochaetota</taxon>
        <taxon>Spirochaetia</taxon>
        <taxon>Spirochaetales</taxon>
        <taxon>Spirochaetaceae</taxon>
        <taxon>Alkalispirochaeta</taxon>
    </lineage>
</organism>
<dbReference type="Proteomes" id="UP000237350">
    <property type="component" value="Unassembled WGS sequence"/>
</dbReference>
<dbReference type="CDD" id="cd16936">
    <property type="entry name" value="HATPase_RsbW-like"/>
    <property type="match status" value="1"/>
</dbReference>
<sequence>MRYIAVILVSLALVLGSLSFADRTTLAMHLSLAAENRALQTELATRAIEEGFLRLLEENLILATYSFPDYLAGGRSDNSMNLLLAAELTSYRESHVYAFYTSPEEPRFIARRTPREPGEAILHEAVRDLWTDPLLTEGTPLVLSDSYDREAPFFILLYPVYHEGAPRGILGTVVSFRQAQEKFLLPLSARGQRIVAIENSDSTLLWSSSPDRSLATLDEETYLIETRSFDLANERFSIITAEAQQLLLQELQSMDSPRKATLLVSLFVLFLISYMTLRVYNERKYSFTLQEEERRLEGAVQARTAELRESELRYRSLVEHAQDGIIILDKEARILDGNPRAAQLFGIPREDLIGSTPGDLSPEFQVDGTPSTRSARELIASAIAGRSLSVEWVHRRADGTTFDAEVSLASFPSAEGPLAQVIIRDITIRKQNERILAATLEERELLLRELFHRVKNNFQFLDSLIELQKTLSPGSDTASLEKVQSRISALASAYILAVDTTEHLCVDSRAYLYAIAYQVLGSAEALAGGDGHHPDRSPPASVIEGVPLPLDVAAPLGLIVRELLENIALHGHTAPGEIPFRITLTRTPGGLGLSLRDYGPGESQHIQEGLGITIVRALTQQLKGNCRIISAHPGIEVTITIPGTFPPTREAPRKEK</sequence>
<keyword evidence="4" id="KW-0808">Transferase</keyword>
<dbReference type="Pfam" id="PF07568">
    <property type="entry name" value="HisKA_2"/>
    <property type="match status" value="1"/>
</dbReference>
<dbReference type="InterPro" id="IPR035965">
    <property type="entry name" value="PAS-like_dom_sf"/>
</dbReference>
<dbReference type="PANTHER" id="PTHR41523:SF8">
    <property type="entry name" value="ETHYLENE RESPONSE SENSOR PROTEIN"/>
    <property type="match status" value="1"/>
</dbReference>
<evidence type="ECO:0000313" key="10">
    <source>
        <dbReference type="EMBL" id="POQ99648.1"/>
    </source>
</evidence>
<keyword evidence="8" id="KW-1133">Transmembrane helix</keyword>
<dbReference type="InterPro" id="IPR036890">
    <property type="entry name" value="HATPase_C_sf"/>
</dbReference>
<keyword evidence="5" id="KW-0547">Nucleotide-binding</keyword>
<reference evidence="11" key="1">
    <citation type="submission" date="2015-12" db="EMBL/GenBank/DDBJ databases">
        <authorList>
            <person name="Lodha T.D."/>
            <person name="Chintalapati S."/>
            <person name="Chintalapati V.R."/>
            <person name="Sravanthi T."/>
        </authorList>
    </citation>
    <scope>NUCLEOTIDE SEQUENCE [LARGE SCALE GENOMIC DNA]</scope>
    <source>
        <strain evidence="11">JC133</strain>
    </source>
</reference>
<evidence type="ECO:0000259" key="9">
    <source>
        <dbReference type="PROSITE" id="PS50112"/>
    </source>
</evidence>
<dbReference type="SMART" id="SM00091">
    <property type="entry name" value="PAS"/>
    <property type="match status" value="1"/>
</dbReference>
<dbReference type="NCBIfam" id="TIGR00229">
    <property type="entry name" value="sensory_box"/>
    <property type="match status" value="1"/>
</dbReference>
<evidence type="ECO:0000256" key="2">
    <source>
        <dbReference type="ARBA" id="ARBA00012438"/>
    </source>
</evidence>
<keyword evidence="3" id="KW-0597">Phosphoprotein</keyword>
<dbReference type="InterPro" id="IPR011495">
    <property type="entry name" value="Sig_transdc_His_kin_sub2_dim/P"/>
</dbReference>
<dbReference type="SUPFAM" id="SSF55785">
    <property type="entry name" value="PYP-like sensor domain (PAS domain)"/>
    <property type="match status" value="1"/>
</dbReference>
<comment type="catalytic activity">
    <reaction evidence="1">
        <text>ATP + protein L-histidine = ADP + protein N-phospho-L-histidine.</text>
        <dbReference type="EC" id="2.7.13.3"/>
    </reaction>
</comment>
<dbReference type="EC" id="2.7.13.3" evidence="2"/>